<accession>A0A183AQP1</accession>
<dbReference type="SMART" id="SM00292">
    <property type="entry name" value="BRCT"/>
    <property type="match status" value="1"/>
</dbReference>
<feature type="compositionally biased region" description="Basic and acidic residues" evidence="6">
    <location>
        <begin position="313"/>
        <end position="332"/>
    </location>
</feature>
<evidence type="ECO:0000256" key="6">
    <source>
        <dbReference type="SAM" id="MobiDB-lite"/>
    </source>
</evidence>
<protein>
    <submittedName>
        <fullName evidence="10">BRCT domain-containing protein</fullName>
    </submittedName>
</protein>
<feature type="compositionally biased region" description="Polar residues" evidence="6">
    <location>
        <begin position="55"/>
        <end position="86"/>
    </location>
</feature>
<reference evidence="8 9" key="2">
    <citation type="submission" date="2018-11" db="EMBL/GenBank/DDBJ databases">
        <authorList>
            <consortium name="Pathogen Informatics"/>
        </authorList>
    </citation>
    <scope>NUCLEOTIDE SEQUENCE [LARGE SCALE GENOMIC DNA]</scope>
    <source>
        <strain evidence="8 9">Egypt</strain>
    </source>
</reference>
<evidence type="ECO:0000256" key="3">
    <source>
        <dbReference type="ARBA" id="ARBA00022763"/>
    </source>
</evidence>
<dbReference type="AlphaFoldDB" id="A0A183AQP1"/>
<dbReference type="WBParaSite" id="ECPE_0000930401-mRNA-1">
    <property type="protein sequence ID" value="ECPE_0000930401-mRNA-1"/>
    <property type="gene ID" value="ECPE_0000930401"/>
</dbReference>
<organism evidence="10">
    <name type="scientific">Echinostoma caproni</name>
    <dbReference type="NCBI Taxonomy" id="27848"/>
    <lineage>
        <taxon>Eukaryota</taxon>
        <taxon>Metazoa</taxon>
        <taxon>Spiralia</taxon>
        <taxon>Lophotrochozoa</taxon>
        <taxon>Platyhelminthes</taxon>
        <taxon>Trematoda</taxon>
        <taxon>Digenea</taxon>
        <taxon>Plagiorchiida</taxon>
        <taxon>Echinostomata</taxon>
        <taxon>Echinostomatoidea</taxon>
        <taxon>Echinostomatidae</taxon>
        <taxon>Echinostoma</taxon>
    </lineage>
</organism>
<sequence length="375" mass="40625">MKYIASPSPSSAGSPSASNVSNTKLSGASSNPNTAPKASTSSSKSDPPPTVAAGSKSSSKPNTANKPSTCDASTSGQDSKPENTGSRRGPLTGVVFSLSGYQNPLRSELRKKALDLGARFRQDWGKDCTHLICAFATTPKFKEVVGKGIIVSEKWIEKCYDTKSKVDWRPFRVGRAPSPPSSSSSKKATTEEERDSDSSSETPEIPRSQTKLKRRSHGKSNNTDDEWLPDAEGSDPGDSEESDEGSDYEAEEDEEENDSSEEEEEEDEEEEKKGKRGKRKRKTKSGGSKKSKVVHKNATPNPSSNVMQPSTVDKSESGEDSDTAKSESKDTNGSDTRALVELPNLFENKHFFVHNKAIPLDEERLVQRLIVAFAG</sequence>
<keyword evidence="3" id="KW-0227">DNA damage</keyword>
<dbReference type="CDD" id="cd17725">
    <property type="entry name" value="BRCT_XRCC1_rpt1"/>
    <property type="match status" value="1"/>
</dbReference>
<proteinExistence type="predicted"/>
<dbReference type="EMBL" id="UZAN01047158">
    <property type="protein sequence ID" value="VDP85096.1"/>
    <property type="molecule type" value="Genomic_DNA"/>
</dbReference>
<feature type="compositionally biased region" description="Polar residues" evidence="6">
    <location>
        <begin position="19"/>
        <end position="31"/>
    </location>
</feature>
<keyword evidence="9" id="KW-1185">Reference proteome</keyword>
<gene>
    <name evidence="8" type="ORF">ECPE_LOCUS9276</name>
</gene>
<feature type="domain" description="BRCT" evidence="7">
    <location>
        <begin position="86"/>
        <end position="173"/>
    </location>
</feature>
<dbReference type="InterPro" id="IPR045080">
    <property type="entry name" value="BRCT_XRCC1_rpt1"/>
</dbReference>
<feature type="compositionally biased region" description="Polar residues" evidence="6">
    <location>
        <begin position="298"/>
        <end position="312"/>
    </location>
</feature>
<evidence type="ECO:0000259" key="7">
    <source>
        <dbReference type="PROSITE" id="PS50172"/>
    </source>
</evidence>
<dbReference type="GO" id="GO:0006303">
    <property type="term" value="P:double-strand break repair via nonhomologous end joining"/>
    <property type="evidence" value="ECO:0007669"/>
    <property type="project" value="InterPro"/>
</dbReference>
<keyword evidence="4" id="KW-0234">DNA repair</keyword>
<evidence type="ECO:0000256" key="2">
    <source>
        <dbReference type="ARBA" id="ARBA00022737"/>
    </source>
</evidence>
<dbReference type="Proteomes" id="UP000272942">
    <property type="component" value="Unassembled WGS sequence"/>
</dbReference>
<feature type="region of interest" description="Disordered" evidence="6">
    <location>
        <begin position="1"/>
        <end position="91"/>
    </location>
</feature>
<evidence type="ECO:0000256" key="1">
    <source>
        <dbReference type="ARBA" id="ARBA00004123"/>
    </source>
</evidence>
<keyword evidence="5" id="KW-0539">Nucleus</keyword>
<dbReference type="PANTHER" id="PTHR11370">
    <property type="entry name" value="DNA-REPAIR PROTEIN XRCC1"/>
    <property type="match status" value="1"/>
</dbReference>
<dbReference type="GO" id="GO:0000012">
    <property type="term" value="P:single strand break repair"/>
    <property type="evidence" value="ECO:0007669"/>
    <property type="project" value="InterPro"/>
</dbReference>
<evidence type="ECO:0000313" key="8">
    <source>
        <dbReference type="EMBL" id="VDP85096.1"/>
    </source>
</evidence>
<feature type="region of interest" description="Disordered" evidence="6">
    <location>
        <begin position="170"/>
        <end position="336"/>
    </location>
</feature>
<keyword evidence="2" id="KW-0677">Repeat</keyword>
<evidence type="ECO:0000256" key="4">
    <source>
        <dbReference type="ARBA" id="ARBA00023204"/>
    </source>
</evidence>
<evidence type="ECO:0000313" key="10">
    <source>
        <dbReference type="WBParaSite" id="ECPE_0000930401-mRNA-1"/>
    </source>
</evidence>
<reference evidence="10" key="1">
    <citation type="submission" date="2016-06" db="UniProtKB">
        <authorList>
            <consortium name="WormBaseParasite"/>
        </authorList>
    </citation>
    <scope>IDENTIFICATION</scope>
</reference>
<dbReference type="SUPFAM" id="SSF52113">
    <property type="entry name" value="BRCT domain"/>
    <property type="match status" value="1"/>
</dbReference>
<dbReference type="GO" id="GO:0006284">
    <property type="term" value="P:base-excision repair"/>
    <property type="evidence" value="ECO:0007669"/>
    <property type="project" value="InterPro"/>
</dbReference>
<comment type="subcellular location">
    <subcellularLocation>
        <location evidence="1">Nucleus</location>
    </subcellularLocation>
</comment>
<dbReference type="Pfam" id="PF00533">
    <property type="entry name" value="BRCT"/>
    <property type="match status" value="1"/>
</dbReference>
<dbReference type="Gene3D" id="3.40.50.10190">
    <property type="entry name" value="BRCT domain"/>
    <property type="match status" value="1"/>
</dbReference>
<dbReference type="GO" id="GO:0005634">
    <property type="term" value="C:nucleus"/>
    <property type="evidence" value="ECO:0007669"/>
    <property type="project" value="UniProtKB-SubCell"/>
</dbReference>
<name>A0A183AQP1_9TREM</name>
<dbReference type="PROSITE" id="PS50172">
    <property type="entry name" value="BRCT"/>
    <property type="match status" value="1"/>
</dbReference>
<feature type="compositionally biased region" description="Acidic residues" evidence="6">
    <location>
        <begin position="223"/>
        <end position="270"/>
    </location>
</feature>
<dbReference type="InterPro" id="IPR036420">
    <property type="entry name" value="BRCT_dom_sf"/>
</dbReference>
<dbReference type="InterPro" id="IPR001357">
    <property type="entry name" value="BRCT_dom"/>
</dbReference>
<evidence type="ECO:0000256" key="5">
    <source>
        <dbReference type="ARBA" id="ARBA00023242"/>
    </source>
</evidence>
<evidence type="ECO:0000313" key="9">
    <source>
        <dbReference type="Proteomes" id="UP000272942"/>
    </source>
</evidence>
<dbReference type="OrthoDB" id="25840at2759"/>
<feature type="compositionally biased region" description="Low complexity" evidence="6">
    <location>
        <begin position="1"/>
        <end position="18"/>
    </location>
</feature>
<feature type="compositionally biased region" description="Low complexity" evidence="6">
    <location>
        <begin position="32"/>
        <end position="45"/>
    </location>
</feature>
<dbReference type="PANTHER" id="PTHR11370:SF5">
    <property type="entry name" value="DNA REPAIR PROTEIN XRCC1"/>
    <property type="match status" value="1"/>
</dbReference>
<dbReference type="GO" id="GO:0003684">
    <property type="term" value="F:damaged DNA binding"/>
    <property type="evidence" value="ECO:0007669"/>
    <property type="project" value="InterPro"/>
</dbReference>
<feature type="compositionally biased region" description="Basic residues" evidence="6">
    <location>
        <begin position="274"/>
        <end position="295"/>
    </location>
</feature>